<name>Q2S6S8_HAHCH</name>
<keyword evidence="2" id="KW-0378">Hydrolase</keyword>
<dbReference type="Gene3D" id="3.90.70.20">
    <property type="match status" value="1"/>
</dbReference>
<keyword evidence="3" id="KW-0788">Thiol protease</keyword>
<dbReference type="Pfam" id="PF03543">
    <property type="entry name" value="Peptidase_C58"/>
    <property type="match status" value="1"/>
</dbReference>
<dbReference type="InterPro" id="IPR006473">
    <property type="entry name" value="Peptidase_C58_Yopt"/>
</dbReference>
<proteinExistence type="predicted"/>
<reference evidence="5 6" key="1">
    <citation type="journal article" date="2005" name="Nucleic Acids Res.">
        <title>Genomic blueprint of Hahella chejuensis, a marine microbe producing an algicidal agent.</title>
        <authorList>
            <person name="Jeong H."/>
            <person name="Yim J.H."/>
            <person name="Lee C."/>
            <person name="Choi S.-H."/>
            <person name="Park Y.K."/>
            <person name="Yoon S.H."/>
            <person name="Hur C.-G."/>
            <person name="Kang H.-Y."/>
            <person name="Kim D."/>
            <person name="Lee H.H."/>
            <person name="Park K.H."/>
            <person name="Park S.-H."/>
            <person name="Park H.-S."/>
            <person name="Lee H.K."/>
            <person name="Oh T.K."/>
            <person name="Kim J.F."/>
        </authorList>
    </citation>
    <scope>NUCLEOTIDE SEQUENCE [LARGE SCALE GENOMIC DNA]</scope>
    <source>
        <strain evidence="5 6">KCTC 2396</strain>
    </source>
</reference>
<gene>
    <name evidence="5" type="ordered locus">HCH_07031</name>
</gene>
<dbReference type="AlphaFoldDB" id="Q2S6S8"/>
<dbReference type="KEGG" id="hch:HCH_07031"/>
<feature type="domain" description="Peptidase C58 YopT-type" evidence="4">
    <location>
        <begin position="135"/>
        <end position="204"/>
    </location>
</feature>
<dbReference type="SUPFAM" id="SSF54001">
    <property type="entry name" value="Cysteine proteinases"/>
    <property type="match status" value="1"/>
</dbReference>
<evidence type="ECO:0000313" key="6">
    <source>
        <dbReference type="Proteomes" id="UP000000238"/>
    </source>
</evidence>
<dbReference type="GO" id="GO:0006508">
    <property type="term" value="P:proteolysis"/>
    <property type="evidence" value="ECO:0007669"/>
    <property type="project" value="UniProtKB-KW"/>
</dbReference>
<sequence length="227" mass="25751">MDVPAFCLSDERVPMSFTSWKTISALKQFRVAKFKQRRQIMTRPLLQQMKNIQVGGCTGLSFSWVQRHQRQRGETPANRIDYLNTDIAWKNTDYFAGYFNNTKHHSYADRIASVAPTSLGMRHGGVVIEKNYDTYGSALQHLSNNPGHHIVMMVLSGKGISTNHVCALYVDADGMKFFDPNSGEYRCTTGKRLDFFKQLTAQYHTYVSSGGVAIDITFKEVQFHHVG</sequence>
<keyword evidence="1" id="KW-0645">Protease</keyword>
<evidence type="ECO:0000256" key="3">
    <source>
        <dbReference type="ARBA" id="ARBA00022807"/>
    </source>
</evidence>
<keyword evidence="6" id="KW-1185">Reference proteome</keyword>
<accession>Q2S6S8</accession>
<protein>
    <recommendedName>
        <fullName evidence="4">Peptidase C58 YopT-type domain-containing protein</fullName>
    </recommendedName>
</protein>
<dbReference type="HOGENOM" id="CLU_1218386_0_0_6"/>
<dbReference type="InterPro" id="IPR038765">
    <property type="entry name" value="Papain-like_cys_pep_sf"/>
</dbReference>
<evidence type="ECO:0000313" key="5">
    <source>
        <dbReference type="EMBL" id="ABC33646.1"/>
    </source>
</evidence>
<organism evidence="5 6">
    <name type="scientific">Hahella chejuensis (strain KCTC 2396)</name>
    <dbReference type="NCBI Taxonomy" id="349521"/>
    <lineage>
        <taxon>Bacteria</taxon>
        <taxon>Pseudomonadati</taxon>
        <taxon>Pseudomonadota</taxon>
        <taxon>Gammaproteobacteria</taxon>
        <taxon>Oceanospirillales</taxon>
        <taxon>Hahellaceae</taxon>
        <taxon>Hahella</taxon>
    </lineage>
</organism>
<evidence type="ECO:0000259" key="4">
    <source>
        <dbReference type="Pfam" id="PF03543"/>
    </source>
</evidence>
<evidence type="ECO:0000256" key="2">
    <source>
        <dbReference type="ARBA" id="ARBA00022801"/>
    </source>
</evidence>
<evidence type="ECO:0000256" key="1">
    <source>
        <dbReference type="ARBA" id="ARBA00022670"/>
    </source>
</evidence>
<dbReference type="EMBL" id="CP000155">
    <property type="protein sequence ID" value="ABC33646.1"/>
    <property type="molecule type" value="Genomic_DNA"/>
</dbReference>
<dbReference type="GO" id="GO:0004197">
    <property type="term" value="F:cysteine-type endopeptidase activity"/>
    <property type="evidence" value="ECO:0007669"/>
    <property type="project" value="InterPro"/>
</dbReference>
<dbReference type="Proteomes" id="UP000000238">
    <property type="component" value="Chromosome"/>
</dbReference>